<evidence type="ECO:0000313" key="2">
    <source>
        <dbReference type="EMBL" id="BED92405.1"/>
    </source>
</evidence>
<name>A0AA48IBF2_9FIRM</name>
<dbReference type="KEGG" id="ptrh:RsTaC01_0115"/>
<keyword evidence="1" id="KW-0460">Magnesium</keyword>
<dbReference type="InterPro" id="IPR050792">
    <property type="entry name" value="ADP-ribosylglycohydrolase"/>
</dbReference>
<reference evidence="2" key="1">
    <citation type="journal article" date="2023" name="ISME J.">
        <title>Emergence of putative energy parasites within Clostridia revealed by genome analysis of a novel endosymbiotic clade.</title>
        <authorList>
            <person name="Takahashi K."/>
            <person name="Kuwahara H."/>
            <person name="Horikawa Y."/>
            <person name="Izawa K."/>
            <person name="Kato D."/>
            <person name="Inagaki T."/>
            <person name="Yuki M."/>
            <person name="Ohkuma M."/>
            <person name="Hongoh Y."/>
        </authorList>
    </citation>
    <scope>NUCLEOTIDE SEQUENCE</scope>
    <source>
        <strain evidence="2">RsTa-C01</strain>
    </source>
</reference>
<dbReference type="PANTHER" id="PTHR16222:SF12">
    <property type="entry name" value="ADP-RIBOSYLGLYCOHYDROLASE-RELATED"/>
    <property type="match status" value="1"/>
</dbReference>
<dbReference type="InterPro" id="IPR036705">
    <property type="entry name" value="Ribosyl_crysJ1_sf"/>
</dbReference>
<feature type="binding site" evidence="1">
    <location>
        <position position="257"/>
    </location>
    <ligand>
        <name>Mg(2+)</name>
        <dbReference type="ChEBI" id="CHEBI:18420"/>
        <label>1</label>
    </ligand>
</feature>
<dbReference type="InterPro" id="IPR005502">
    <property type="entry name" value="Ribosyl_crysJ1"/>
</dbReference>
<dbReference type="Gene3D" id="1.10.4080.10">
    <property type="entry name" value="ADP-ribosylation/Crystallin J1"/>
    <property type="match status" value="1"/>
</dbReference>
<accession>A0AA48IBF2</accession>
<feature type="binding site" evidence="1">
    <location>
        <position position="259"/>
    </location>
    <ligand>
        <name>Mg(2+)</name>
        <dbReference type="ChEBI" id="CHEBI:18420"/>
        <label>1</label>
    </ligand>
</feature>
<dbReference type="EMBL" id="AP027925">
    <property type="protein sequence ID" value="BED92405.1"/>
    <property type="molecule type" value="Genomic_DNA"/>
</dbReference>
<dbReference type="AlphaFoldDB" id="A0AA48IBF2"/>
<gene>
    <name evidence="2" type="ORF">RsTaC01_0115</name>
</gene>
<protein>
    <submittedName>
        <fullName evidence="2">ADP-ribosylglycohydrolase family protein</fullName>
    </submittedName>
</protein>
<proteinExistence type="predicted"/>
<dbReference type="Proteomes" id="UP001335720">
    <property type="component" value="Chromosome"/>
</dbReference>
<feature type="binding site" evidence="1">
    <location>
        <position position="260"/>
    </location>
    <ligand>
        <name>Mg(2+)</name>
        <dbReference type="ChEBI" id="CHEBI:18420"/>
        <label>1</label>
    </ligand>
</feature>
<dbReference type="Pfam" id="PF03747">
    <property type="entry name" value="ADP_ribosyl_GH"/>
    <property type="match status" value="1"/>
</dbReference>
<evidence type="ECO:0000256" key="1">
    <source>
        <dbReference type="PIRSR" id="PIRSR605502-1"/>
    </source>
</evidence>
<comment type="cofactor">
    <cofactor evidence="1">
        <name>Mg(2+)</name>
        <dbReference type="ChEBI" id="CHEBI:18420"/>
    </cofactor>
    <text evidence="1">Binds 2 magnesium ions per subunit.</text>
</comment>
<sequence>MKYVNPLIFAIIGDAIGAGYEFSKTTVSLDFKMINEKTGITDDSSLTVVMATALRECIERKFNLKNSTIDIKKSFRRHLVRGINIRMKYYDRNNHKAYRFKNGGFYGGRFFNKFYGGVDGYGKDMVHPQTDSFGNGGPMRVSSIPFLFNTEEEVMEYSKLSALPSHNDEEGIKGTQAIALCIFLARKGVPKNKIKTQIQSKFGYDLDNIDKYKLIKTDSMQDETCPTTVPVVLIVALDPDIKSFEDGLRKIISFGGDTDTTAAMLCPILAALYDVPQALIEVGEICLRLYPEYYHEYKQFGYFYDELVETGSIKFPTLSYSEVKKRNIKLKTPLSSSVLKLTKR</sequence>
<dbReference type="GO" id="GO:0046872">
    <property type="term" value="F:metal ion binding"/>
    <property type="evidence" value="ECO:0007669"/>
    <property type="project" value="UniProtKB-KW"/>
</dbReference>
<dbReference type="SUPFAM" id="SSF101478">
    <property type="entry name" value="ADP-ribosylglycohydrolase"/>
    <property type="match status" value="1"/>
</dbReference>
<organism evidence="2">
    <name type="scientific">Candidatus Paraimprobicoccus trichonymphae</name>
    <dbReference type="NCBI Taxonomy" id="3033793"/>
    <lineage>
        <taxon>Bacteria</taxon>
        <taxon>Bacillati</taxon>
        <taxon>Bacillota</taxon>
        <taxon>Clostridia</taxon>
        <taxon>Candidatus Paraimprobicoccus</taxon>
    </lineage>
</organism>
<dbReference type="PANTHER" id="PTHR16222">
    <property type="entry name" value="ADP-RIBOSYLGLYCOHYDROLASE"/>
    <property type="match status" value="1"/>
</dbReference>
<keyword evidence="1" id="KW-0479">Metal-binding</keyword>